<sequence>MLSTRNTFLDFLRLTAVLLVITSHYAYMFDASTLITFPREYLTGGIGRLGVSLFFMISGALAYVSLARYTLREYYVRRTCSVLIPYNMVYFTAALILLVLGLYFRYPGNPLEQLMNGERNVIAFLPTIVGIDHYLHGIWGVETPYLTGEWFIGCIILLYVIAPLVFRIMQMAPLLTMSAALSVSVMCYDSTLVNPYWSAQVRISDFAFGMLFMHFLPWFCKWRGLLAVMGIAVILGGCVIADLSQKTIREDLFPLAPRSLIFSVAFLFILHACYPVINRVFIRFRINNNVSGLASRAYIIMLLQHVVIIFISANINMAELNADQATLFWMLALITTERVSAALKTGVAKAEKFTVKYILKK</sequence>
<feature type="transmembrane region" description="Helical" evidence="1">
    <location>
        <begin position="255"/>
        <end position="277"/>
    </location>
</feature>
<dbReference type="RefSeq" id="WP_202666429.1">
    <property type="nucleotide sequence ID" value="NZ_JAENMR010000017.1"/>
</dbReference>
<feature type="transmembrane region" description="Helical" evidence="1">
    <location>
        <begin position="327"/>
        <end position="347"/>
    </location>
</feature>
<protein>
    <submittedName>
        <fullName evidence="3">Acyltransferase</fullName>
    </submittedName>
</protein>
<feature type="transmembrane region" description="Helical" evidence="1">
    <location>
        <begin position="83"/>
        <end position="106"/>
    </location>
</feature>
<dbReference type="Pfam" id="PF01757">
    <property type="entry name" value="Acyl_transf_3"/>
    <property type="match status" value="1"/>
</dbReference>
<feature type="transmembrane region" description="Helical" evidence="1">
    <location>
        <begin position="49"/>
        <end position="71"/>
    </location>
</feature>
<feature type="transmembrane region" description="Helical" evidence="1">
    <location>
        <begin position="150"/>
        <end position="166"/>
    </location>
</feature>
<proteinExistence type="predicted"/>
<keyword evidence="3" id="KW-0012">Acyltransferase</keyword>
<name>A0AAP2AI32_LELAM</name>
<evidence type="ECO:0000256" key="1">
    <source>
        <dbReference type="SAM" id="Phobius"/>
    </source>
</evidence>
<dbReference type="Proteomes" id="UP000653275">
    <property type="component" value="Unassembled WGS sequence"/>
</dbReference>
<dbReference type="EMBL" id="JAENMS010000016">
    <property type="protein sequence ID" value="MBL5936852.1"/>
    <property type="molecule type" value="Genomic_DNA"/>
</dbReference>
<feature type="transmembrane region" description="Helical" evidence="1">
    <location>
        <begin position="225"/>
        <end position="243"/>
    </location>
</feature>
<accession>A0AAP2AI32</accession>
<keyword evidence="3" id="KW-0808">Transferase</keyword>
<comment type="caution">
    <text evidence="3">The sequence shown here is derived from an EMBL/GenBank/DDBJ whole genome shotgun (WGS) entry which is preliminary data.</text>
</comment>
<keyword evidence="1" id="KW-0812">Transmembrane</keyword>
<organism evidence="3 4">
    <name type="scientific">Lelliottia amnigena</name>
    <name type="common">Enterobacter amnigenus</name>
    <dbReference type="NCBI Taxonomy" id="61646"/>
    <lineage>
        <taxon>Bacteria</taxon>
        <taxon>Pseudomonadati</taxon>
        <taxon>Pseudomonadota</taxon>
        <taxon>Gammaproteobacteria</taxon>
        <taxon>Enterobacterales</taxon>
        <taxon>Enterobacteriaceae</taxon>
        <taxon>Lelliottia</taxon>
    </lineage>
</organism>
<keyword evidence="1" id="KW-1133">Transmembrane helix</keyword>
<evidence type="ECO:0000313" key="4">
    <source>
        <dbReference type="Proteomes" id="UP000653275"/>
    </source>
</evidence>
<dbReference type="AlphaFoldDB" id="A0AAP2AI32"/>
<keyword evidence="1" id="KW-0472">Membrane</keyword>
<dbReference type="InterPro" id="IPR002656">
    <property type="entry name" value="Acyl_transf_3_dom"/>
</dbReference>
<feature type="transmembrane region" description="Helical" evidence="1">
    <location>
        <begin position="12"/>
        <end position="29"/>
    </location>
</feature>
<gene>
    <name evidence="3" type="ORF">I7V27_20675</name>
</gene>
<evidence type="ECO:0000259" key="2">
    <source>
        <dbReference type="Pfam" id="PF01757"/>
    </source>
</evidence>
<evidence type="ECO:0000313" key="3">
    <source>
        <dbReference type="EMBL" id="MBL5936852.1"/>
    </source>
</evidence>
<dbReference type="GO" id="GO:0016747">
    <property type="term" value="F:acyltransferase activity, transferring groups other than amino-acyl groups"/>
    <property type="evidence" value="ECO:0007669"/>
    <property type="project" value="InterPro"/>
</dbReference>
<feature type="transmembrane region" description="Helical" evidence="1">
    <location>
        <begin position="297"/>
        <end position="315"/>
    </location>
</feature>
<feature type="domain" description="Acyltransferase 3" evidence="2">
    <location>
        <begin position="7"/>
        <end position="330"/>
    </location>
</feature>
<reference evidence="3" key="1">
    <citation type="submission" date="2020-12" db="EMBL/GenBank/DDBJ databases">
        <title>Draft genome sequence of Enterobacter spp., Lelliottia spp. and Serratia spp. isolated from drinking water reservoirs and lakes.</title>
        <authorList>
            <person name="Reitter C."/>
            <person name="Neuhaus K."/>
            <person name="Huegler M."/>
        </authorList>
    </citation>
    <scope>NUCLEOTIDE SEQUENCE</scope>
    <source>
        <strain evidence="3">TZW15</strain>
    </source>
</reference>